<accession>A0ABD5ZE22</accession>
<comment type="caution">
    <text evidence="7">The sequence shown here is derived from an EMBL/GenBank/DDBJ whole genome shotgun (WGS) entry which is preliminary data.</text>
</comment>
<evidence type="ECO:0000256" key="1">
    <source>
        <dbReference type="ARBA" id="ARBA00004141"/>
    </source>
</evidence>
<feature type="transmembrane region" description="Helical" evidence="5">
    <location>
        <begin position="185"/>
        <end position="204"/>
    </location>
</feature>
<gene>
    <name evidence="7" type="ORF">ACFQJC_08420</name>
</gene>
<dbReference type="Proteomes" id="UP001596481">
    <property type="component" value="Unassembled WGS sequence"/>
</dbReference>
<sequence>MSAEWDSFEEYPGADETLGEAILRNPVVQTLVVMLVVSTATWITAVAGLARFLFVLSAPLAARPWTLVTSVYAHAGPGHLLSNAIGLVLFGGLVAMSTTRLRFHLFFVVSGMLAGTVQILAASMHGLSAGVLGASGAVFALIGYVLTSNLVSKYVLDRLNMPLWLAVFVTLAVAALLTFTNTNPGVALMAHFTGAVVGLVAGRFRLLHT</sequence>
<keyword evidence="7" id="KW-0378">Hydrolase</keyword>
<dbReference type="Pfam" id="PF01694">
    <property type="entry name" value="Rhomboid"/>
    <property type="match status" value="1"/>
</dbReference>
<keyword evidence="2 5" id="KW-0812">Transmembrane</keyword>
<dbReference type="GO" id="GO:0008233">
    <property type="term" value="F:peptidase activity"/>
    <property type="evidence" value="ECO:0007669"/>
    <property type="project" value="UniProtKB-KW"/>
</dbReference>
<dbReference type="GO" id="GO:0006508">
    <property type="term" value="P:proteolysis"/>
    <property type="evidence" value="ECO:0007669"/>
    <property type="project" value="UniProtKB-KW"/>
</dbReference>
<feature type="transmembrane region" description="Helical" evidence="5">
    <location>
        <begin position="103"/>
        <end position="121"/>
    </location>
</feature>
<dbReference type="EC" id="3.4.21.-" evidence="7"/>
<keyword evidence="8" id="KW-1185">Reference proteome</keyword>
<name>A0ABD5ZE22_9EURY</name>
<keyword evidence="4 5" id="KW-0472">Membrane</keyword>
<feature type="transmembrane region" description="Helical" evidence="5">
    <location>
        <begin position="159"/>
        <end position="179"/>
    </location>
</feature>
<organism evidence="7 8">
    <name type="scientific">Haloferax namakaokahaiae</name>
    <dbReference type="NCBI Taxonomy" id="1748331"/>
    <lineage>
        <taxon>Archaea</taxon>
        <taxon>Methanobacteriati</taxon>
        <taxon>Methanobacteriota</taxon>
        <taxon>Stenosarchaea group</taxon>
        <taxon>Halobacteria</taxon>
        <taxon>Halobacteriales</taxon>
        <taxon>Haloferacaceae</taxon>
        <taxon>Haloferax</taxon>
    </lineage>
</organism>
<dbReference type="RefSeq" id="WP_390222874.1">
    <property type="nucleotide sequence ID" value="NZ_JBHTAA010000005.1"/>
</dbReference>
<dbReference type="EMBL" id="JBHTAA010000005">
    <property type="protein sequence ID" value="MFC7203535.1"/>
    <property type="molecule type" value="Genomic_DNA"/>
</dbReference>
<dbReference type="GO" id="GO:0016020">
    <property type="term" value="C:membrane"/>
    <property type="evidence" value="ECO:0007669"/>
    <property type="project" value="UniProtKB-SubCell"/>
</dbReference>
<dbReference type="AlphaFoldDB" id="A0ABD5ZE22"/>
<feature type="transmembrane region" description="Helical" evidence="5">
    <location>
        <begin position="31"/>
        <end position="56"/>
    </location>
</feature>
<evidence type="ECO:0000256" key="3">
    <source>
        <dbReference type="ARBA" id="ARBA00022989"/>
    </source>
</evidence>
<reference evidence="7 8" key="1">
    <citation type="journal article" date="2019" name="Int. J. Syst. Evol. Microbiol.">
        <title>The Global Catalogue of Microorganisms (GCM) 10K type strain sequencing project: providing services to taxonomists for standard genome sequencing and annotation.</title>
        <authorList>
            <consortium name="The Broad Institute Genomics Platform"/>
            <consortium name="The Broad Institute Genome Sequencing Center for Infectious Disease"/>
            <person name="Wu L."/>
            <person name="Ma J."/>
        </authorList>
    </citation>
    <scope>NUCLEOTIDE SEQUENCE [LARGE SCALE GENOMIC DNA]</scope>
    <source>
        <strain evidence="7 8">DSM 29988</strain>
    </source>
</reference>
<dbReference type="InterPro" id="IPR022764">
    <property type="entry name" value="Peptidase_S54_rhomboid_dom"/>
</dbReference>
<evidence type="ECO:0000313" key="8">
    <source>
        <dbReference type="Proteomes" id="UP001596481"/>
    </source>
</evidence>
<dbReference type="SUPFAM" id="SSF144091">
    <property type="entry name" value="Rhomboid-like"/>
    <property type="match status" value="1"/>
</dbReference>
<keyword evidence="7" id="KW-0645">Protease</keyword>
<proteinExistence type="predicted"/>
<evidence type="ECO:0000259" key="6">
    <source>
        <dbReference type="Pfam" id="PF01694"/>
    </source>
</evidence>
<comment type="subcellular location">
    <subcellularLocation>
        <location evidence="1">Membrane</location>
        <topology evidence="1">Multi-pass membrane protein</topology>
    </subcellularLocation>
</comment>
<evidence type="ECO:0000256" key="2">
    <source>
        <dbReference type="ARBA" id="ARBA00022692"/>
    </source>
</evidence>
<protein>
    <submittedName>
        <fullName evidence="7">Rhomboid family intramembrane serine protease</fullName>
        <ecNumber evidence="7">3.4.21.-</ecNumber>
    </submittedName>
</protein>
<evidence type="ECO:0000313" key="7">
    <source>
        <dbReference type="EMBL" id="MFC7203535.1"/>
    </source>
</evidence>
<dbReference type="InterPro" id="IPR035952">
    <property type="entry name" value="Rhomboid-like_sf"/>
</dbReference>
<feature type="transmembrane region" description="Helical" evidence="5">
    <location>
        <begin position="127"/>
        <end position="147"/>
    </location>
</feature>
<feature type="domain" description="Peptidase S54 rhomboid" evidence="6">
    <location>
        <begin position="63"/>
        <end position="204"/>
    </location>
</feature>
<feature type="transmembrane region" description="Helical" evidence="5">
    <location>
        <begin position="76"/>
        <end position="96"/>
    </location>
</feature>
<dbReference type="Gene3D" id="1.20.1540.10">
    <property type="entry name" value="Rhomboid-like"/>
    <property type="match status" value="1"/>
</dbReference>
<evidence type="ECO:0000256" key="4">
    <source>
        <dbReference type="ARBA" id="ARBA00023136"/>
    </source>
</evidence>
<evidence type="ECO:0000256" key="5">
    <source>
        <dbReference type="SAM" id="Phobius"/>
    </source>
</evidence>
<dbReference type="PANTHER" id="PTHR43066">
    <property type="entry name" value="RHOMBOID-RELATED PROTEIN"/>
    <property type="match status" value="1"/>
</dbReference>
<keyword evidence="3 5" id="KW-1133">Transmembrane helix</keyword>